<dbReference type="Pfam" id="PF13173">
    <property type="entry name" value="AAA_14"/>
    <property type="match status" value="1"/>
</dbReference>
<dbReference type="Gene3D" id="3.40.50.300">
    <property type="entry name" value="P-loop containing nucleotide triphosphate hydrolases"/>
    <property type="match status" value="1"/>
</dbReference>
<reference evidence="3 4" key="1">
    <citation type="submission" date="2020-10" db="EMBL/GenBank/DDBJ databases">
        <title>Connecting structure to function with the recovery of over 1000 high-quality activated sludge metagenome-assembled genomes encoding full-length rRNA genes using long-read sequencing.</title>
        <authorList>
            <person name="Singleton C.M."/>
            <person name="Petriglieri F."/>
            <person name="Kristensen J.M."/>
            <person name="Kirkegaard R.H."/>
            <person name="Michaelsen T.Y."/>
            <person name="Andersen M.H."/>
            <person name="Karst S.M."/>
            <person name="Dueholm M.S."/>
            <person name="Nielsen P.H."/>
            <person name="Albertsen M."/>
        </authorList>
    </citation>
    <scope>NUCLEOTIDE SEQUENCE [LARGE SCALE GENOMIC DNA]</scope>
    <source>
        <strain evidence="3">Ribe_18-Q3-R11-54_MAXAC.273</strain>
    </source>
</reference>
<evidence type="ECO:0000313" key="3">
    <source>
        <dbReference type="EMBL" id="MBK9983082.1"/>
    </source>
</evidence>
<evidence type="ECO:0000259" key="2">
    <source>
        <dbReference type="Pfam" id="PF13635"/>
    </source>
</evidence>
<name>A0A9D7XTW9_9BACT</name>
<comment type="caution">
    <text evidence="3">The sequence shown here is derived from an EMBL/GenBank/DDBJ whole genome shotgun (WGS) entry which is preliminary data.</text>
</comment>
<dbReference type="SUPFAM" id="SSF52540">
    <property type="entry name" value="P-loop containing nucleoside triphosphate hydrolases"/>
    <property type="match status" value="1"/>
</dbReference>
<protein>
    <submittedName>
        <fullName evidence="3">ATP-binding protein</fullName>
    </submittedName>
</protein>
<dbReference type="InterPro" id="IPR025420">
    <property type="entry name" value="DUF4143"/>
</dbReference>
<dbReference type="AlphaFoldDB" id="A0A9D7XTW9"/>
<dbReference type="EMBL" id="JADKGY010000008">
    <property type="protein sequence ID" value="MBK9983082.1"/>
    <property type="molecule type" value="Genomic_DNA"/>
</dbReference>
<dbReference type="PANTHER" id="PTHR43566">
    <property type="entry name" value="CONSERVED PROTEIN"/>
    <property type="match status" value="1"/>
</dbReference>
<dbReference type="InterPro" id="IPR027417">
    <property type="entry name" value="P-loop_NTPase"/>
</dbReference>
<feature type="domain" description="AAA" evidence="1">
    <location>
        <begin position="17"/>
        <end position="136"/>
    </location>
</feature>
<gene>
    <name evidence="3" type="ORF">IPP15_11785</name>
</gene>
<keyword evidence="3" id="KW-0547">Nucleotide-binding</keyword>
<dbReference type="Proteomes" id="UP000808337">
    <property type="component" value="Unassembled WGS sequence"/>
</dbReference>
<dbReference type="InterPro" id="IPR041682">
    <property type="entry name" value="AAA_14"/>
</dbReference>
<organism evidence="3 4">
    <name type="scientific">Candidatus Opimibacter skivensis</name>
    <dbReference type="NCBI Taxonomy" id="2982028"/>
    <lineage>
        <taxon>Bacteria</taxon>
        <taxon>Pseudomonadati</taxon>
        <taxon>Bacteroidota</taxon>
        <taxon>Saprospiria</taxon>
        <taxon>Saprospirales</taxon>
        <taxon>Saprospiraceae</taxon>
        <taxon>Candidatus Opimibacter</taxon>
    </lineage>
</organism>
<feature type="domain" description="DUF4143" evidence="2">
    <location>
        <begin position="183"/>
        <end position="339"/>
    </location>
</feature>
<accession>A0A9D7XTW9</accession>
<dbReference type="Pfam" id="PF13635">
    <property type="entry name" value="DUF4143"/>
    <property type="match status" value="1"/>
</dbReference>
<dbReference type="InterPro" id="IPR036390">
    <property type="entry name" value="WH_DNA-bd_sf"/>
</dbReference>
<keyword evidence="3" id="KW-0067">ATP-binding</keyword>
<evidence type="ECO:0000313" key="4">
    <source>
        <dbReference type="Proteomes" id="UP000808337"/>
    </source>
</evidence>
<dbReference type="SUPFAM" id="SSF46785">
    <property type="entry name" value="Winged helix' DNA-binding domain"/>
    <property type="match status" value="1"/>
</dbReference>
<sequence>MKRALYSIIKTNLYKGKTILLFGARRVGKTHLIKQIVQEEEGQYYSGEWIEVRELLSRTSLPGFREFIKGKKLVVIDEAQSIPEIGLKLKVLHDEFPQVQFIATGSSAFELAQQISEPLTGRSRYLRLYPISFEEIREEKSFIDAYSGIESMLRFGSYPEVVLKPENERKEELLNIVSSYLYKDVVAYGQLRRPDLVDEILKLLAFQIGNEVSLNEISNKTNTTIKTVMRYIDILEKAFVITSLRSFSRNLRNEIGKTKKYYFIDIGIRNAIINNFNPLTTRNDVGQLWENFCILERIKKNEYSRRFVNSYFWRTYDQKEIDYIEEIDGKLYAYEFKWNEDVGKPPKAFIEAYPGSDYKVISKNNFIEFI</sequence>
<dbReference type="GO" id="GO:0005524">
    <property type="term" value="F:ATP binding"/>
    <property type="evidence" value="ECO:0007669"/>
    <property type="project" value="UniProtKB-KW"/>
</dbReference>
<proteinExistence type="predicted"/>
<evidence type="ECO:0000259" key="1">
    <source>
        <dbReference type="Pfam" id="PF13173"/>
    </source>
</evidence>
<dbReference type="PANTHER" id="PTHR43566:SF1">
    <property type="entry name" value="AAA+ ATPASE DOMAIN-CONTAINING PROTEIN"/>
    <property type="match status" value="1"/>
</dbReference>